<feature type="transmembrane region" description="Helical" evidence="5">
    <location>
        <begin position="130"/>
        <end position="150"/>
    </location>
</feature>
<dbReference type="PANTHER" id="PTHR46641">
    <property type="entry name" value="FMRFAMIDE RECEPTOR-RELATED"/>
    <property type="match status" value="1"/>
</dbReference>
<evidence type="ECO:0000259" key="6">
    <source>
        <dbReference type="PROSITE" id="PS50262"/>
    </source>
</evidence>
<evidence type="ECO:0000256" key="4">
    <source>
        <dbReference type="ARBA" id="ARBA00023136"/>
    </source>
</evidence>
<dbReference type="GO" id="GO:0016020">
    <property type="term" value="C:membrane"/>
    <property type="evidence" value="ECO:0007669"/>
    <property type="project" value="UniProtKB-SubCell"/>
</dbReference>
<feature type="domain" description="G-protein coupled receptors family 1 profile" evidence="6">
    <location>
        <begin position="45"/>
        <end position="319"/>
    </location>
</feature>
<dbReference type="PANTHER" id="PTHR46641:SF18">
    <property type="entry name" value="G-PROTEIN COUPLED RECEPTORS FAMILY 1 PROFILE DOMAIN-CONTAINING PROTEIN"/>
    <property type="match status" value="1"/>
</dbReference>
<feature type="transmembrane region" description="Helical" evidence="5">
    <location>
        <begin position="162"/>
        <end position="180"/>
    </location>
</feature>
<evidence type="ECO:0000256" key="1">
    <source>
        <dbReference type="ARBA" id="ARBA00004370"/>
    </source>
</evidence>
<dbReference type="InterPro" id="IPR052954">
    <property type="entry name" value="GPCR-Ligand_Int"/>
</dbReference>
<evidence type="ECO:0000256" key="5">
    <source>
        <dbReference type="SAM" id="Phobius"/>
    </source>
</evidence>
<proteinExistence type="predicted"/>
<evidence type="ECO:0000256" key="2">
    <source>
        <dbReference type="ARBA" id="ARBA00022692"/>
    </source>
</evidence>
<comment type="caution">
    <text evidence="7">The sequence shown here is derived from an EMBL/GenBank/DDBJ whole genome shotgun (WGS) entry which is preliminary data.</text>
</comment>
<accession>A0ABD6EBT8</accession>
<feature type="transmembrane region" description="Helical" evidence="5">
    <location>
        <begin position="298"/>
        <end position="322"/>
    </location>
</feature>
<evidence type="ECO:0000256" key="3">
    <source>
        <dbReference type="ARBA" id="ARBA00022989"/>
    </source>
</evidence>
<sequence>MGIDITEPCILLNASQCCQTTLLGVEEKVLYIYLFPFLLIFSIFGNTMNVILYHHPFLRSSSTVRILMCRALANLFFSLSLIPNYIYSLGNGPRPPEQPYTVYETDTAEIFYWSTIKYVMFFVSFLNTTSVWLTVCVTCQLLGLIVWPFATKRTLSLKMSNCIIVVVVILSVLLHSQLLTHRLVLQEPCPQDSTIIVHRYLSTNKLIVDKLYYYVHAASVNIFPLLILVLCCIIMGCNLIERRRHSIVTSTFKKSTARSECVLSLAAATTVCHLIFEFPSPAVHVFAAFTFLLDSQCLILIAITNFLTILNASTTFIVYTAFSRRYRHLAMHICGCRGSHTQIPKDEPSLMKRRNLV</sequence>
<keyword evidence="8" id="KW-1185">Reference proteome</keyword>
<name>A0ABD6EBT8_9BILA</name>
<dbReference type="Proteomes" id="UP001608902">
    <property type="component" value="Unassembled WGS sequence"/>
</dbReference>
<dbReference type="EMBL" id="JBGFUD010002354">
    <property type="protein sequence ID" value="MFH4977504.1"/>
    <property type="molecule type" value="Genomic_DNA"/>
</dbReference>
<dbReference type="Gene3D" id="1.20.1070.10">
    <property type="entry name" value="Rhodopsin 7-helix transmembrane proteins"/>
    <property type="match status" value="1"/>
</dbReference>
<evidence type="ECO:0000313" key="8">
    <source>
        <dbReference type="Proteomes" id="UP001608902"/>
    </source>
</evidence>
<dbReference type="InterPro" id="IPR019427">
    <property type="entry name" value="7TM_GPCR_serpentine_rcpt_Srw"/>
</dbReference>
<feature type="transmembrane region" description="Helical" evidence="5">
    <location>
        <begin position="64"/>
        <end position="86"/>
    </location>
</feature>
<keyword evidence="4 5" id="KW-0472">Membrane</keyword>
<protein>
    <recommendedName>
        <fullName evidence="6">G-protein coupled receptors family 1 profile domain-containing protein</fullName>
    </recommendedName>
</protein>
<dbReference type="InterPro" id="IPR017452">
    <property type="entry name" value="GPCR_Rhodpsn_7TM"/>
</dbReference>
<feature type="transmembrane region" description="Helical" evidence="5">
    <location>
        <begin position="261"/>
        <end position="278"/>
    </location>
</feature>
<dbReference type="PROSITE" id="PS50262">
    <property type="entry name" value="G_PROTEIN_RECEP_F1_2"/>
    <property type="match status" value="1"/>
</dbReference>
<comment type="subcellular location">
    <subcellularLocation>
        <location evidence="1">Membrane</location>
    </subcellularLocation>
</comment>
<reference evidence="7 8" key="1">
    <citation type="submission" date="2024-08" db="EMBL/GenBank/DDBJ databases">
        <title>Gnathostoma spinigerum genome.</title>
        <authorList>
            <person name="Gonzalez-Bertolin B."/>
            <person name="Monzon S."/>
            <person name="Zaballos A."/>
            <person name="Jimenez P."/>
            <person name="Dekumyoy P."/>
            <person name="Varona S."/>
            <person name="Cuesta I."/>
            <person name="Sumanam S."/>
            <person name="Adisakwattana P."/>
            <person name="Gasser R.B."/>
            <person name="Hernandez-Gonzalez A."/>
            <person name="Young N.D."/>
            <person name="Perteguer M.J."/>
        </authorList>
    </citation>
    <scope>NUCLEOTIDE SEQUENCE [LARGE SCALE GENOMIC DNA]</scope>
    <source>
        <strain evidence="7">AL3</strain>
        <tissue evidence="7">Liver</tissue>
    </source>
</reference>
<feature type="transmembrane region" description="Helical" evidence="5">
    <location>
        <begin position="211"/>
        <end position="240"/>
    </location>
</feature>
<dbReference type="Pfam" id="PF10324">
    <property type="entry name" value="7TM_GPCR_Srw"/>
    <property type="match status" value="1"/>
</dbReference>
<feature type="transmembrane region" description="Helical" evidence="5">
    <location>
        <begin position="30"/>
        <end position="52"/>
    </location>
</feature>
<keyword evidence="3 5" id="KW-1133">Transmembrane helix</keyword>
<dbReference type="AlphaFoldDB" id="A0ABD6EBT8"/>
<keyword evidence="2 5" id="KW-0812">Transmembrane</keyword>
<gene>
    <name evidence="7" type="ORF">AB6A40_004213</name>
</gene>
<organism evidence="7 8">
    <name type="scientific">Gnathostoma spinigerum</name>
    <dbReference type="NCBI Taxonomy" id="75299"/>
    <lineage>
        <taxon>Eukaryota</taxon>
        <taxon>Metazoa</taxon>
        <taxon>Ecdysozoa</taxon>
        <taxon>Nematoda</taxon>
        <taxon>Chromadorea</taxon>
        <taxon>Rhabditida</taxon>
        <taxon>Spirurina</taxon>
        <taxon>Gnathostomatomorpha</taxon>
        <taxon>Gnathostomatoidea</taxon>
        <taxon>Gnathostomatidae</taxon>
        <taxon>Gnathostoma</taxon>
    </lineage>
</organism>
<evidence type="ECO:0000313" key="7">
    <source>
        <dbReference type="EMBL" id="MFH4977504.1"/>
    </source>
</evidence>
<dbReference type="SUPFAM" id="SSF81321">
    <property type="entry name" value="Family A G protein-coupled receptor-like"/>
    <property type="match status" value="1"/>
</dbReference>